<evidence type="ECO:0000313" key="2">
    <source>
        <dbReference type="EMBL" id="MFC0387191.1"/>
    </source>
</evidence>
<reference evidence="2 3" key="1">
    <citation type="submission" date="2024-09" db="EMBL/GenBank/DDBJ databases">
        <authorList>
            <person name="Sun Q."/>
            <person name="Mori K."/>
        </authorList>
    </citation>
    <scope>NUCLEOTIDE SEQUENCE [LARGE SCALE GENOMIC DNA]</scope>
    <source>
        <strain evidence="2 3">CCM 7468</strain>
    </source>
</reference>
<organism evidence="2 3">
    <name type="scientific">Muricoccus vinaceus</name>
    <dbReference type="NCBI Taxonomy" id="424704"/>
    <lineage>
        <taxon>Bacteria</taxon>
        <taxon>Pseudomonadati</taxon>
        <taxon>Pseudomonadota</taxon>
        <taxon>Alphaproteobacteria</taxon>
        <taxon>Acetobacterales</taxon>
        <taxon>Roseomonadaceae</taxon>
        <taxon>Muricoccus</taxon>
    </lineage>
</organism>
<evidence type="ECO:0000256" key="1">
    <source>
        <dbReference type="SAM" id="Coils"/>
    </source>
</evidence>
<sequence length="195" mass="21624">MPVPAMFMAFSEQVPSGVKMRHALGWWWHTPGDLLDKIDPENLARDARIYLETVHRLLTDAVLPIDHIAQLDSLAGELIRLDGVREHGMPLDGLAQRTTALRERLVRAREELDAERLNRVILRICRALVPLDCTLGDRFAHDPALPLPSWPVLDPLRRLAPSELASDAARHTAVAARRACNRVAHALAEASAALG</sequence>
<keyword evidence="1" id="KW-0175">Coiled coil</keyword>
<proteinExistence type="predicted"/>
<dbReference type="RefSeq" id="WP_377052399.1">
    <property type="nucleotide sequence ID" value="NZ_JBHLVZ010000052.1"/>
</dbReference>
<accession>A0ABV6IUR9</accession>
<gene>
    <name evidence="2" type="ORF">ACFFIC_16790</name>
</gene>
<evidence type="ECO:0000313" key="3">
    <source>
        <dbReference type="Proteomes" id="UP001589789"/>
    </source>
</evidence>
<comment type="caution">
    <text evidence="2">The sequence shown here is derived from an EMBL/GenBank/DDBJ whole genome shotgun (WGS) entry which is preliminary data.</text>
</comment>
<protein>
    <recommendedName>
        <fullName evidence="4">Transferrin receptor-like dimerisation domain-containing protein</fullName>
    </recommendedName>
</protein>
<feature type="coiled-coil region" evidence="1">
    <location>
        <begin position="91"/>
        <end position="118"/>
    </location>
</feature>
<dbReference type="Gene3D" id="3.40.630.10">
    <property type="entry name" value="Zn peptidases"/>
    <property type="match status" value="1"/>
</dbReference>
<dbReference type="EMBL" id="JBHLVZ010000052">
    <property type="protein sequence ID" value="MFC0387191.1"/>
    <property type="molecule type" value="Genomic_DNA"/>
</dbReference>
<keyword evidence="3" id="KW-1185">Reference proteome</keyword>
<name>A0ABV6IUR9_9PROT</name>
<dbReference type="Proteomes" id="UP001589789">
    <property type="component" value="Unassembled WGS sequence"/>
</dbReference>
<evidence type="ECO:0008006" key="4">
    <source>
        <dbReference type="Google" id="ProtNLM"/>
    </source>
</evidence>